<evidence type="ECO:0008006" key="4">
    <source>
        <dbReference type="Google" id="ProtNLM"/>
    </source>
</evidence>
<dbReference type="Proteomes" id="UP000308271">
    <property type="component" value="Unassembled WGS sequence"/>
</dbReference>
<sequence>MVLRRLLKRAGTALLLAMTLGATPALADYAADSNAIHNGPCTKQAGKRQVTLDITPRPVRHMQELTFKVTMAPAEGLPSTLILDLSMPGMMMGKNQVTLKRQPDGAWEGAGIVVKCRSGRTLWKATILSPELGNPAFTFNVRD</sequence>
<reference evidence="2 3" key="1">
    <citation type="submission" date="2019-05" db="EMBL/GenBank/DDBJ databases">
        <title>Draft Whole-Genome sequence of the green sulfur bacterium Chlorobaculum thiosulfatiphilum DSM 249.</title>
        <authorList>
            <person name="Meyer T.E."/>
            <person name="Kyndt J.A."/>
        </authorList>
    </citation>
    <scope>NUCLEOTIDE SEQUENCE [LARGE SCALE GENOMIC DNA]</scope>
    <source>
        <strain evidence="2 3">DSM 249</strain>
    </source>
</reference>
<comment type="caution">
    <text evidence="2">The sequence shown here is derived from an EMBL/GenBank/DDBJ whole genome shotgun (WGS) entry which is preliminary data.</text>
</comment>
<evidence type="ECO:0000313" key="2">
    <source>
        <dbReference type="EMBL" id="TNJ39849.1"/>
    </source>
</evidence>
<evidence type="ECO:0000256" key="1">
    <source>
        <dbReference type="SAM" id="SignalP"/>
    </source>
</evidence>
<keyword evidence="1" id="KW-0732">Signal</keyword>
<dbReference type="RefSeq" id="WP_139456152.1">
    <property type="nucleotide sequence ID" value="NZ_VDCH01000003.1"/>
</dbReference>
<dbReference type="EMBL" id="VDCH01000003">
    <property type="protein sequence ID" value="TNJ39849.1"/>
    <property type="molecule type" value="Genomic_DNA"/>
</dbReference>
<evidence type="ECO:0000313" key="3">
    <source>
        <dbReference type="Proteomes" id="UP000308271"/>
    </source>
</evidence>
<keyword evidence="3" id="KW-1185">Reference proteome</keyword>
<gene>
    <name evidence="2" type="ORF">FGF66_02655</name>
</gene>
<proteinExistence type="predicted"/>
<dbReference type="OrthoDB" id="595100at2"/>
<accession>A0A5C4SA78</accession>
<name>A0A5C4SA78_CHLTI</name>
<protein>
    <recommendedName>
        <fullName evidence="4">YtkA-like domain-containing protein</fullName>
    </recommendedName>
</protein>
<feature type="signal peptide" evidence="1">
    <location>
        <begin position="1"/>
        <end position="27"/>
    </location>
</feature>
<dbReference type="AlphaFoldDB" id="A0A5C4SA78"/>
<feature type="chain" id="PRO_5023076552" description="YtkA-like domain-containing protein" evidence="1">
    <location>
        <begin position="28"/>
        <end position="143"/>
    </location>
</feature>
<organism evidence="2 3">
    <name type="scientific">Chlorobaculum thiosulfatiphilum</name>
    <name type="common">Chlorobium limicola f.sp. thiosulfatophilum</name>
    <dbReference type="NCBI Taxonomy" id="115852"/>
    <lineage>
        <taxon>Bacteria</taxon>
        <taxon>Pseudomonadati</taxon>
        <taxon>Chlorobiota</taxon>
        <taxon>Chlorobiia</taxon>
        <taxon>Chlorobiales</taxon>
        <taxon>Chlorobiaceae</taxon>
        <taxon>Chlorobaculum</taxon>
    </lineage>
</organism>